<reference evidence="9" key="4">
    <citation type="submission" date="2019-12" db="UniProtKB">
        <authorList>
            <consortium name="WormBaseParasite"/>
        </authorList>
    </citation>
    <scope>IDENTIFICATION</scope>
</reference>
<reference evidence="7" key="3">
    <citation type="submission" date="2019-04" db="EMBL/GenBank/DDBJ databases">
        <authorList>
            <person name="Howe K."/>
            <person name="Paulini M."/>
            <person name="Williams G."/>
        </authorList>
    </citation>
    <scope>NUCLEOTIDE SEQUENCE [LARGE SCALE GENOMIC DNA]</scope>
    <source>
        <strain evidence="7">FR3</strain>
    </source>
</reference>
<evidence type="ECO:0000256" key="1">
    <source>
        <dbReference type="PROSITE-ProRule" id="PRU01005"/>
    </source>
</evidence>
<dbReference type="InterPro" id="IPR008962">
    <property type="entry name" value="PapD-like_sf"/>
</dbReference>
<keyword evidence="3" id="KW-0472">Membrane</keyword>
<dbReference type="WBParaSite" id="Bm6158.1">
    <property type="protein sequence ID" value="Bm6158.1"/>
    <property type="gene ID" value="WBGene00226419"/>
</dbReference>
<dbReference type="PROSITE" id="PS50202">
    <property type="entry name" value="MSP"/>
    <property type="match status" value="1"/>
</dbReference>
<dbReference type="PROSITE" id="PS51670">
    <property type="entry name" value="SHKT"/>
    <property type="match status" value="1"/>
</dbReference>
<reference evidence="6 8" key="1">
    <citation type="journal article" date="2007" name="Science">
        <title>Draft genome of the filarial nematode parasite Brugia malayi.</title>
        <authorList>
            <person name="Ghedin E."/>
            <person name="Wang S."/>
            <person name="Spiro D."/>
            <person name="Caler E."/>
            <person name="Zhao Q."/>
            <person name="Crabtree J."/>
            <person name="Allen J.E."/>
            <person name="Delcher A.L."/>
            <person name="Guiliano D.B."/>
            <person name="Miranda-Saavedra D."/>
            <person name="Angiuoli S.V."/>
            <person name="Creasy T."/>
            <person name="Amedeo P."/>
            <person name="Haas B."/>
            <person name="El-Sayed N.M."/>
            <person name="Wortman J.R."/>
            <person name="Feldblyum T."/>
            <person name="Tallon L."/>
            <person name="Schatz M."/>
            <person name="Shumway M."/>
            <person name="Koo H."/>
            <person name="Salzberg S.L."/>
            <person name="Schobel S."/>
            <person name="Pertea M."/>
            <person name="Pop M."/>
            <person name="White O."/>
            <person name="Barton G.J."/>
            <person name="Carlow C.K."/>
            <person name="Crawford M.J."/>
            <person name="Daub J."/>
            <person name="Dimmic M.W."/>
            <person name="Estes C.F."/>
            <person name="Foster J.M."/>
            <person name="Ganatra M."/>
            <person name="Gregory W.F."/>
            <person name="Johnson N.M."/>
            <person name="Jin J."/>
            <person name="Komuniecki R."/>
            <person name="Korf I."/>
            <person name="Kumar S."/>
            <person name="Laney S."/>
            <person name="Li B.W."/>
            <person name="Li W."/>
            <person name="Lindblom T.H."/>
            <person name="Lustigman S."/>
            <person name="Ma D."/>
            <person name="Maina C.V."/>
            <person name="Martin D.M."/>
            <person name="McCarter J.P."/>
            <person name="McReynolds L."/>
            <person name="Mitreva M."/>
            <person name="Nutman T.B."/>
            <person name="Parkinson J."/>
            <person name="Peregrin-Alvarez J.M."/>
            <person name="Poole C."/>
            <person name="Ren Q."/>
            <person name="Saunders L."/>
            <person name="Sluder A.E."/>
            <person name="Smith K."/>
            <person name="Stanke M."/>
            <person name="Unnasch T.R."/>
            <person name="Ware J."/>
            <person name="Wei A.D."/>
            <person name="Weil G."/>
            <person name="Williams D.J."/>
            <person name="Zhang Y."/>
            <person name="Williams S.A."/>
            <person name="Fraser-Liggett C."/>
            <person name="Slatko B."/>
            <person name="Blaxter M.L."/>
            <person name="Scott A.L."/>
        </authorList>
    </citation>
    <scope>NUCLEOTIDE SEQUENCE</scope>
    <source>
        <strain evidence="6 8">FR3</strain>
    </source>
</reference>
<keyword evidence="3" id="KW-1133">Transmembrane helix</keyword>
<dbReference type="WormBase" id="Bm6158">
    <property type="protein sequence ID" value="BM35023"/>
    <property type="gene ID" value="WBGene00226419"/>
</dbReference>
<evidence type="ECO:0000313" key="10">
    <source>
        <dbReference type="WormBase" id="Bm6158"/>
    </source>
</evidence>
<feature type="region of interest" description="Disordered" evidence="2">
    <location>
        <begin position="579"/>
        <end position="638"/>
    </location>
</feature>
<dbReference type="InterPro" id="IPR000535">
    <property type="entry name" value="MSP_dom"/>
</dbReference>
<organism evidence="8 9">
    <name type="scientific">Brugia malayi</name>
    <name type="common">Filarial nematode worm</name>
    <dbReference type="NCBI Taxonomy" id="6279"/>
    <lineage>
        <taxon>Eukaryota</taxon>
        <taxon>Metazoa</taxon>
        <taxon>Ecdysozoa</taxon>
        <taxon>Nematoda</taxon>
        <taxon>Chromadorea</taxon>
        <taxon>Rhabditida</taxon>
        <taxon>Spirurina</taxon>
        <taxon>Spiruromorpha</taxon>
        <taxon>Filarioidea</taxon>
        <taxon>Onchocercidae</taxon>
        <taxon>Brugia</taxon>
    </lineage>
</organism>
<keyword evidence="3" id="KW-0812">Transmembrane</keyword>
<evidence type="ECO:0000313" key="7">
    <source>
        <dbReference type="EMBL" id="VIO92812.1"/>
    </source>
</evidence>
<dbReference type="EMBL" id="LN856981">
    <property type="protein sequence ID" value="CTP81401.1"/>
    <property type="molecule type" value="Genomic_DNA"/>
</dbReference>
<dbReference type="AlphaFoldDB" id="A0A0K0JLX1"/>
<dbReference type="EMBL" id="CAAKNF010000193">
    <property type="protein sequence ID" value="VIO92812.1"/>
    <property type="molecule type" value="Genomic_DNA"/>
</dbReference>
<dbReference type="KEGG" id="bmy:BM_BM6158"/>
<keyword evidence="8" id="KW-1185">Reference proteome</keyword>
<dbReference type="InterPro" id="IPR013783">
    <property type="entry name" value="Ig-like_fold"/>
</dbReference>
<dbReference type="CTD" id="6101975"/>
<accession>A0A4E9FI22</accession>
<dbReference type="InterPro" id="IPR003582">
    <property type="entry name" value="ShKT_dom"/>
</dbReference>
<evidence type="ECO:0000256" key="3">
    <source>
        <dbReference type="SAM" id="Phobius"/>
    </source>
</evidence>
<accession>A0A0K0JLX1</accession>
<comment type="caution">
    <text evidence="1">Lacks conserved residue(s) required for the propagation of feature annotation.</text>
</comment>
<name>A0A0K0JLX1_BRUMA</name>
<evidence type="ECO:0000259" key="5">
    <source>
        <dbReference type="PROSITE" id="PS51670"/>
    </source>
</evidence>
<dbReference type="RefSeq" id="XP_042933864.1">
    <property type="nucleotide sequence ID" value="XM_043077930.1"/>
</dbReference>
<dbReference type="GeneID" id="6101975"/>
<dbReference type="Gene3D" id="3.40.390.10">
    <property type="entry name" value="Collagenase (Catalytic Domain)"/>
    <property type="match status" value="1"/>
</dbReference>
<evidence type="ECO:0000313" key="8">
    <source>
        <dbReference type="Proteomes" id="UP000006672"/>
    </source>
</evidence>
<evidence type="ECO:0000313" key="6">
    <source>
        <dbReference type="EMBL" id="CTP81401.1"/>
    </source>
</evidence>
<dbReference type="Proteomes" id="UP000006672">
    <property type="component" value="Unassembled WGS sequence"/>
</dbReference>
<dbReference type="PANTHER" id="PTHR22947:SF12">
    <property type="entry name" value="MAJOR SPERM PROTEIN"/>
    <property type="match status" value="1"/>
</dbReference>
<dbReference type="Gene3D" id="2.60.40.10">
    <property type="entry name" value="Immunoglobulins"/>
    <property type="match status" value="1"/>
</dbReference>
<dbReference type="Pfam" id="PF01549">
    <property type="entry name" value="ShK"/>
    <property type="match status" value="1"/>
</dbReference>
<dbReference type="SMART" id="SM00254">
    <property type="entry name" value="ShKT"/>
    <property type="match status" value="2"/>
</dbReference>
<dbReference type="PANTHER" id="PTHR22947">
    <property type="entry name" value="MAJOR SPERM PROTEIN"/>
    <property type="match status" value="1"/>
</dbReference>
<dbReference type="InterPro" id="IPR051774">
    <property type="entry name" value="Sperm-specific_class_P"/>
</dbReference>
<gene>
    <name evidence="6 9 10" type="ORF">Bm6158</name>
    <name evidence="7" type="ORF">BM_BM6158</name>
    <name evidence="6" type="ORF">BM_Bm6158</name>
</gene>
<dbReference type="OrthoDB" id="5802652at2759"/>
<dbReference type="STRING" id="6279.A0A0K0JLX1"/>
<dbReference type="GO" id="GO:0008237">
    <property type="term" value="F:metallopeptidase activity"/>
    <property type="evidence" value="ECO:0007669"/>
    <property type="project" value="InterPro"/>
</dbReference>
<evidence type="ECO:0000259" key="4">
    <source>
        <dbReference type="PROSITE" id="PS50202"/>
    </source>
</evidence>
<feature type="domain" description="MSP" evidence="4">
    <location>
        <begin position="733"/>
        <end position="843"/>
    </location>
</feature>
<evidence type="ECO:0000256" key="2">
    <source>
        <dbReference type="SAM" id="MobiDB-lite"/>
    </source>
</evidence>
<reference evidence="6" key="2">
    <citation type="submission" date="2012-12" db="EMBL/GenBank/DDBJ databases">
        <authorList>
            <person name="Gao Y.W."/>
            <person name="Fan S.T."/>
            <person name="Sun H.T."/>
            <person name="Wang Z."/>
            <person name="Gao X.L."/>
            <person name="Li Y.G."/>
            <person name="Wang T.C."/>
            <person name="Zhang K."/>
            <person name="Xu W.W."/>
            <person name="Yu Z.J."/>
            <person name="Xia X.Z."/>
        </authorList>
    </citation>
    <scope>NUCLEOTIDE SEQUENCE</scope>
    <source>
        <strain evidence="6">FR3</strain>
    </source>
</reference>
<evidence type="ECO:0000313" key="9">
    <source>
        <dbReference type="WBParaSite" id="Bm6158.1"/>
    </source>
</evidence>
<sequence>MNYGELPNHTFLQLPLLYHLLMPAMNMMNNQAGKLIQSTSSVRAPSIPLFSLSPAHIMNSYRWMFFKLIFLSLMCSTLGKWMFVMDAKKENQWKQQTIPLWISPAYSRRRWEQLADLLFQVQNRTNIKFRSFIKERDNDYISVKTTTYGCYGLLGYGKGGERWINIYDECIEYSHIVLRSIYQILGFQMIAMKEPEGNILYFGADSEIGYLKFVVWKDKFIVDSKKLTEETNEEECIGMETATSMMCHQPNMEFFYWSKVYENLIHSYPYVDDPLFGRVYRRTRNISNHDIFHVNRIYKQANKDSSYRLHDFANPSMYRAEDFQKMPNVIIGLADLYCEDSLVDCDFLHKSRGHCNSFQEFRYILCARTCGMCGISLRLYYISTHHPFLYIQEKTEHQLPICTDDLQAVLNGTCSHTNLHNCLLPRFREKCRRSCGYCPEQSRVDCEFVTAVNAEYLYDHPNYNYRCQYIRAISNRKCEADEKVAINPITDCMLSCGHYACSRGDIEEDMGHGQVPVMQLYVPQNEWQFATLGSLASFEETNSSFTKGCRFVDGWSGTTGDHRSRAVCEWETDKKDEFGLVMPSDTSNTKSKVTQSSASSNKSVKERNKVQKNKLRRSVQESSRLSSQKKRAIEKRSVSIRSQNDAILPSKGSHRWNGLCEKEMSGDTSANIPGKSSAVIPMVTTGTLKNIKVAKVEDTKSISNEERKEATFKEQEQNTQENIGLIDEKEEQELILEPRNLRWSGEGGYQTVQLRNITKDRLAVKAKCSDNQLYRVNPVFGFIDPGEQLKVDIMRRKAVPKVDKMIFVSVRANKDDIFPKPLFKRSKDSQKMAMLPLLIARAI</sequence>
<proteinExistence type="predicted"/>
<protein>
    <submittedName>
        <fullName evidence="6">Bm6158</fullName>
    </submittedName>
    <submittedName>
        <fullName evidence="7 9">MSP domain protein</fullName>
    </submittedName>
</protein>
<feature type="compositionally biased region" description="Polar residues" evidence="2">
    <location>
        <begin position="584"/>
        <end position="602"/>
    </location>
</feature>
<feature type="domain" description="ShKT" evidence="5">
    <location>
        <begin position="338"/>
        <end position="373"/>
    </location>
</feature>
<feature type="transmembrane region" description="Helical" evidence="3">
    <location>
        <begin position="65"/>
        <end position="84"/>
    </location>
</feature>
<dbReference type="InterPro" id="IPR024079">
    <property type="entry name" value="MetalloPept_cat_dom_sf"/>
</dbReference>
<dbReference type="Pfam" id="PF00635">
    <property type="entry name" value="Motile_Sperm"/>
    <property type="match status" value="1"/>
</dbReference>
<dbReference type="SUPFAM" id="SSF49354">
    <property type="entry name" value="PapD-like"/>
    <property type="match status" value="1"/>
</dbReference>